<dbReference type="Pfam" id="PF03691">
    <property type="entry name" value="UPF0167"/>
    <property type="match status" value="1"/>
</dbReference>
<reference evidence="2 3" key="1">
    <citation type="submission" date="2007-01" db="EMBL/GenBank/DDBJ databases">
        <authorList>
            <person name="Haygood M."/>
            <person name="Podell S."/>
            <person name="Anderson C."/>
            <person name="Hopkinson B."/>
            <person name="Roe K."/>
            <person name="Barbeau K."/>
            <person name="Gaasterland T."/>
            <person name="Ferriera S."/>
            <person name="Johnson J."/>
            <person name="Kravitz S."/>
            <person name="Beeson K."/>
            <person name="Sutton G."/>
            <person name="Rogers Y.-H."/>
            <person name="Friedman R."/>
            <person name="Frazier M."/>
            <person name="Venter J.C."/>
        </authorList>
    </citation>
    <scope>NUCLEOTIDE SEQUENCE [LARGE SCALE GENOMIC DNA]</scope>
    <source>
        <strain evidence="2 3">ATCC 23134</strain>
    </source>
</reference>
<dbReference type="InterPro" id="IPR005363">
    <property type="entry name" value="UPF0167"/>
</dbReference>
<dbReference type="EMBL" id="AAWS01000028">
    <property type="protein sequence ID" value="EAY26940.1"/>
    <property type="molecule type" value="Genomic_DNA"/>
</dbReference>
<sequence length="186" mass="21290">MCDLPVFKYNPDPVRLGVIKKERTHCPVCQQERAYVYTGPFYTTAQVRGICPWCIKDGSAAQRFQGTLQDYLAIEGISPDPSTPHTINYASDVIDELLERTPGYRGWQQEVWLSHCNEPCAIIDYVGWKEIAHLQEELMPDLSDIQSRWNISQTELQGLLTKPGDIQGYLFRCVKCNKHRLTIDAN</sequence>
<comment type="caution">
    <text evidence="2">The sequence shown here is derived from an EMBL/GenBank/DDBJ whole genome shotgun (WGS) entry which is preliminary data.</text>
</comment>
<keyword evidence="3" id="KW-1185">Reference proteome</keyword>
<dbReference type="AlphaFoldDB" id="A1ZRN5"/>
<evidence type="ECO:0000313" key="3">
    <source>
        <dbReference type="Proteomes" id="UP000004095"/>
    </source>
</evidence>
<dbReference type="eggNOG" id="COG3196">
    <property type="taxonomic scope" value="Bacteria"/>
</dbReference>
<organism evidence="2 3">
    <name type="scientific">Microscilla marina ATCC 23134</name>
    <dbReference type="NCBI Taxonomy" id="313606"/>
    <lineage>
        <taxon>Bacteria</taxon>
        <taxon>Pseudomonadati</taxon>
        <taxon>Bacteroidota</taxon>
        <taxon>Cytophagia</taxon>
        <taxon>Cytophagales</taxon>
        <taxon>Microscillaceae</taxon>
        <taxon>Microscilla</taxon>
    </lineage>
</organism>
<evidence type="ECO:0000256" key="1">
    <source>
        <dbReference type="ARBA" id="ARBA00008525"/>
    </source>
</evidence>
<dbReference type="OrthoDB" id="7065534at2"/>
<protein>
    <recommendedName>
        <fullName evidence="4">CbrC family protein</fullName>
    </recommendedName>
</protein>
<dbReference type="RefSeq" id="WP_004156517.1">
    <property type="nucleotide sequence ID" value="NZ_AAWS01000028.1"/>
</dbReference>
<dbReference type="Proteomes" id="UP000004095">
    <property type="component" value="Unassembled WGS sequence"/>
</dbReference>
<evidence type="ECO:0000313" key="2">
    <source>
        <dbReference type="EMBL" id="EAY26940.1"/>
    </source>
</evidence>
<name>A1ZRN5_MICM2</name>
<comment type="similarity">
    <text evidence="1">Belongs to the UPF0167 family.</text>
</comment>
<gene>
    <name evidence="2" type="ORF">M23134_03591</name>
</gene>
<evidence type="ECO:0008006" key="4">
    <source>
        <dbReference type="Google" id="ProtNLM"/>
    </source>
</evidence>
<proteinExistence type="inferred from homology"/>
<accession>A1ZRN5</accession>